<proteinExistence type="predicted"/>
<comment type="caution">
    <text evidence="1">The sequence shown here is derived from an EMBL/GenBank/DDBJ whole genome shotgun (WGS) entry which is preliminary data.</text>
</comment>
<evidence type="ECO:0000313" key="1">
    <source>
        <dbReference type="EMBL" id="KAH7904789.1"/>
    </source>
</evidence>
<dbReference type="EMBL" id="MU268361">
    <property type="protein sequence ID" value="KAH7904789.1"/>
    <property type="molecule type" value="Genomic_DNA"/>
</dbReference>
<protein>
    <submittedName>
        <fullName evidence="1">Uncharacterized protein</fullName>
    </submittedName>
</protein>
<gene>
    <name evidence="1" type="ORF">BJ138DRAFT_1106524</name>
</gene>
<name>A0ACB7ZVR1_9AGAM</name>
<keyword evidence="2" id="KW-1185">Reference proteome</keyword>
<dbReference type="Proteomes" id="UP000790377">
    <property type="component" value="Unassembled WGS sequence"/>
</dbReference>
<accession>A0ACB7ZVR1</accession>
<evidence type="ECO:0000313" key="2">
    <source>
        <dbReference type="Proteomes" id="UP000790377"/>
    </source>
</evidence>
<reference evidence="1" key="1">
    <citation type="journal article" date="2021" name="New Phytol.">
        <title>Evolutionary innovations through gain and loss of genes in the ectomycorrhizal Boletales.</title>
        <authorList>
            <person name="Wu G."/>
            <person name="Miyauchi S."/>
            <person name="Morin E."/>
            <person name="Kuo A."/>
            <person name="Drula E."/>
            <person name="Varga T."/>
            <person name="Kohler A."/>
            <person name="Feng B."/>
            <person name="Cao Y."/>
            <person name="Lipzen A."/>
            <person name="Daum C."/>
            <person name="Hundley H."/>
            <person name="Pangilinan J."/>
            <person name="Johnson J."/>
            <person name="Barry K."/>
            <person name="LaButti K."/>
            <person name="Ng V."/>
            <person name="Ahrendt S."/>
            <person name="Min B."/>
            <person name="Choi I.G."/>
            <person name="Park H."/>
            <person name="Plett J.M."/>
            <person name="Magnuson J."/>
            <person name="Spatafora J.W."/>
            <person name="Nagy L.G."/>
            <person name="Henrissat B."/>
            <person name="Grigoriev I.V."/>
            <person name="Yang Z.L."/>
            <person name="Xu J."/>
            <person name="Martin F.M."/>
        </authorList>
    </citation>
    <scope>NUCLEOTIDE SEQUENCE</scope>
    <source>
        <strain evidence="1">ATCC 28755</strain>
    </source>
</reference>
<sequence>MSRSTRSASKATSKAVTPRQGSAGSRGMTTSANVRASGSQDDAAREAELMRELQAVQEARKKREEEEKAEQERKELEEYKARRAQEERERRSQAEKVRKQQEASVSRAAPSAVAGLSGDSGRIYKVNDPACERCMDREEVCRHDVTNPKARIKACEGCRSSKSPCSLAKSGVKRERAATGGSGTVATVRKRVKKSTGDVGIPWDRFEGLLERIAEALEGLHESISVALTAPQMEAEVEGKGKGKADEVDVKSASMQGSRSEGGVVRGGCREGGGCGGRAGGK</sequence>
<organism evidence="1 2">
    <name type="scientific">Hygrophoropsis aurantiaca</name>
    <dbReference type="NCBI Taxonomy" id="72124"/>
    <lineage>
        <taxon>Eukaryota</taxon>
        <taxon>Fungi</taxon>
        <taxon>Dikarya</taxon>
        <taxon>Basidiomycota</taxon>
        <taxon>Agaricomycotina</taxon>
        <taxon>Agaricomycetes</taxon>
        <taxon>Agaricomycetidae</taxon>
        <taxon>Boletales</taxon>
        <taxon>Coniophorineae</taxon>
        <taxon>Hygrophoropsidaceae</taxon>
        <taxon>Hygrophoropsis</taxon>
    </lineage>
</organism>